<protein>
    <recommendedName>
        <fullName evidence="4">Probable D-serine dehydratase</fullName>
        <ecNumber evidence="4">4.3.1.18</ecNumber>
    </recommendedName>
    <alternativeName>
        <fullName evidence="4">D-serine deaminase</fullName>
        <shortName evidence="4">DSD</shortName>
    </alternativeName>
</protein>
<dbReference type="InterPro" id="IPR036052">
    <property type="entry name" value="TrpB-like_PALP_sf"/>
</dbReference>
<dbReference type="PANTHER" id="PTHR48078">
    <property type="entry name" value="THREONINE DEHYDRATASE, MITOCHONDRIAL-RELATED"/>
    <property type="match status" value="1"/>
</dbReference>
<evidence type="ECO:0000256" key="4">
    <source>
        <dbReference type="HAMAP-Rule" id="MF_01030"/>
    </source>
</evidence>
<dbReference type="RefSeq" id="WP_207418688.1">
    <property type="nucleotide sequence ID" value="NZ_CP071755.2"/>
</dbReference>
<dbReference type="EC" id="4.3.1.18" evidence="4"/>
<dbReference type="AlphaFoldDB" id="A0A8A4DTM2"/>
<dbReference type="SUPFAM" id="SSF53686">
    <property type="entry name" value="Tryptophan synthase beta subunit-like PLP-dependent enzymes"/>
    <property type="match status" value="1"/>
</dbReference>
<name>A0A8A4DTM2_BURPE</name>
<dbReference type="InterPro" id="IPR050147">
    <property type="entry name" value="Ser/Thr_Dehydratase"/>
</dbReference>
<dbReference type="Pfam" id="PF00291">
    <property type="entry name" value="PALP"/>
    <property type="match status" value="1"/>
</dbReference>
<proteinExistence type="inferred from homology"/>
<keyword evidence="3 4" id="KW-0456">Lyase</keyword>
<accession>A0A8A4DTM2</accession>
<dbReference type="GO" id="GO:0016836">
    <property type="term" value="F:hydro-lyase activity"/>
    <property type="evidence" value="ECO:0007669"/>
    <property type="project" value="UniProtKB-UniRule"/>
</dbReference>
<comment type="similarity">
    <text evidence="4">Belongs to the serine/threonine dehydratase family. DsdA subfamily.</text>
</comment>
<dbReference type="GO" id="GO:0009097">
    <property type="term" value="P:isoleucine biosynthetic process"/>
    <property type="evidence" value="ECO:0007669"/>
    <property type="project" value="TreeGrafter"/>
</dbReference>
<dbReference type="EMBL" id="CP071754">
    <property type="protein sequence ID" value="QTB60804.1"/>
    <property type="molecule type" value="Genomic_DNA"/>
</dbReference>
<dbReference type="Gene3D" id="3.40.50.1100">
    <property type="match status" value="2"/>
</dbReference>
<evidence type="ECO:0000256" key="3">
    <source>
        <dbReference type="ARBA" id="ARBA00023239"/>
    </source>
</evidence>
<comment type="cofactor">
    <cofactor evidence="1 4">
        <name>pyridoxal 5'-phosphate</name>
        <dbReference type="ChEBI" id="CHEBI:597326"/>
    </cofactor>
</comment>
<dbReference type="HAMAP" id="MF_01030">
    <property type="entry name" value="D_Ser_dehydrat"/>
    <property type="match status" value="1"/>
</dbReference>
<dbReference type="PANTHER" id="PTHR48078:SF9">
    <property type="entry name" value="D-SERINE DEHYDRATASE"/>
    <property type="match status" value="1"/>
</dbReference>
<gene>
    <name evidence="4" type="primary">dsdA</name>
    <name evidence="6" type="ORF">J3D99_23140</name>
</gene>
<dbReference type="InterPro" id="IPR001926">
    <property type="entry name" value="TrpB-like_PALP"/>
</dbReference>
<keyword evidence="2 4" id="KW-0663">Pyridoxal phosphate</keyword>
<feature type="domain" description="Tryptophan synthase beta chain-like PALP" evidence="5">
    <location>
        <begin position="81"/>
        <end position="386"/>
    </location>
</feature>
<evidence type="ECO:0000313" key="6">
    <source>
        <dbReference type="EMBL" id="QTB60804.1"/>
    </source>
</evidence>
<reference evidence="6" key="1">
    <citation type="submission" date="2021-03" db="EMBL/GenBank/DDBJ databases">
        <title>Complete genome of Burkholderia pseudomallei_VBP364.</title>
        <authorList>
            <person name="Balaji V."/>
            <person name="Yamuna B."/>
            <person name="Monisha P."/>
        </authorList>
    </citation>
    <scope>NUCLEOTIDE SEQUENCE</scope>
    <source>
        <strain evidence="6">VBP364</strain>
    </source>
</reference>
<sequence>MPVGRSLSLDPNLLAQLQSHSPTLWLNPHQGMPLPDFAPTAADLADADARLRRCAGLLAELFAELRPSGGLITSPLQPAEPLKRAARAGHAQAGAWYVKRDDALPVAGSIKARGGFHEVLALAESIAERHGLAGADTDRRALASGAARARFARHTVMVGSTGNLGLSIGMLASALGFRTVVHMSADAKAWKKARLRTRGVEVVEHAGDYAKAVDAGRRQAAGMPCCHFVDDEGSRMLFLGYATAAAELAAQLAQAGRPVDARHPLFVHLPCGVGGAPGGIVYGLKALYGEHVHAFVAEPTASPCVLVQLAGDAAHPRSVYDIGLDNRTEADGLAVAQASPLAAALLRAQAAGAFTVDDRQLFAHLLDARERLGIDLEPSAAAAFGGPAWIAGSDAGRAYLRGRGIDPDAATHVIWATGGSLVPAQEHRRFQAHARAQRQVGGAGVRRGDS</sequence>
<dbReference type="GO" id="GO:0036088">
    <property type="term" value="P:D-serine catabolic process"/>
    <property type="evidence" value="ECO:0007669"/>
    <property type="project" value="TreeGrafter"/>
</dbReference>
<evidence type="ECO:0000259" key="5">
    <source>
        <dbReference type="Pfam" id="PF00291"/>
    </source>
</evidence>
<evidence type="ECO:0000256" key="2">
    <source>
        <dbReference type="ARBA" id="ARBA00022898"/>
    </source>
</evidence>
<feature type="modified residue" description="N6-(pyridoxal phosphate)lysine" evidence="4">
    <location>
        <position position="111"/>
    </location>
</feature>
<dbReference type="NCBIfam" id="TIGR02035">
    <property type="entry name" value="D_Ser_am_lyase"/>
    <property type="match status" value="1"/>
</dbReference>
<dbReference type="InterPro" id="IPR011780">
    <property type="entry name" value="D_Ser_am_lyase"/>
</dbReference>
<dbReference type="GO" id="GO:0008721">
    <property type="term" value="F:D-serine ammonia-lyase activity"/>
    <property type="evidence" value="ECO:0007669"/>
    <property type="project" value="UniProtKB-EC"/>
</dbReference>
<evidence type="ECO:0000256" key="1">
    <source>
        <dbReference type="ARBA" id="ARBA00001933"/>
    </source>
</evidence>
<comment type="catalytic activity">
    <reaction evidence="4">
        <text>D-serine = pyruvate + NH4(+)</text>
        <dbReference type="Rhea" id="RHEA:13977"/>
        <dbReference type="ChEBI" id="CHEBI:15361"/>
        <dbReference type="ChEBI" id="CHEBI:28938"/>
        <dbReference type="ChEBI" id="CHEBI:35247"/>
        <dbReference type="EC" id="4.3.1.18"/>
    </reaction>
</comment>
<organism evidence="6">
    <name type="scientific">Burkholderia pseudomallei</name>
    <name type="common">Pseudomonas pseudomallei</name>
    <dbReference type="NCBI Taxonomy" id="28450"/>
    <lineage>
        <taxon>Bacteria</taxon>
        <taxon>Pseudomonadati</taxon>
        <taxon>Pseudomonadota</taxon>
        <taxon>Betaproteobacteria</taxon>
        <taxon>Burkholderiales</taxon>
        <taxon>Burkholderiaceae</taxon>
        <taxon>Burkholderia</taxon>
        <taxon>pseudomallei group</taxon>
    </lineage>
</organism>
<dbReference type="GO" id="GO:0030170">
    <property type="term" value="F:pyridoxal phosphate binding"/>
    <property type="evidence" value="ECO:0007669"/>
    <property type="project" value="InterPro"/>
</dbReference>
<dbReference type="NCBIfam" id="NF002823">
    <property type="entry name" value="PRK02991.1"/>
    <property type="match status" value="1"/>
</dbReference>